<dbReference type="Proteomes" id="UP000638732">
    <property type="component" value="Unassembled WGS sequence"/>
</dbReference>
<comment type="caution">
    <text evidence="2">The sequence shown here is derived from an EMBL/GenBank/DDBJ whole genome shotgun (WGS) entry which is preliminary data.</text>
</comment>
<evidence type="ECO:0000259" key="1">
    <source>
        <dbReference type="Pfam" id="PF08818"/>
    </source>
</evidence>
<accession>A0A965ZGY8</accession>
<evidence type="ECO:0000313" key="2">
    <source>
        <dbReference type="EMBL" id="NCD70878.1"/>
    </source>
</evidence>
<organism evidence="2 3">
    <name type="scientific">Mucilaginibacter agri</name>
    <dbReference type="NCBI Taxonomy" id="2695265"/>
    <lineage>
        <taxon>Bacteria</taxon>
        <taxon>Pseudomonadati</taxon>
        <taxon>Bacteroidota</taxon>
        <taxon>Sphingobacteriia</taxon>
        <taxon>Sphingobacteriales</taxon>
        <taxon>Sphingobacteriaceae</taxon>
        <taxon>Mucilaginibacter</taxon>
    </lineage>
</organism>
<keyword evidence="3" id="KW-1185">Reference proteome</keyword>
<name>A0A965ZGY8_9SPHI</name>
<dbReference type="Pfam" id="PF13376">
    <property type="entry name" value="OmdA"/>
    <property type="match status" value="1"/>
</dbReference>
<dbReference type="Pfam" id="PF08818">
    <property type="entry name" value="DUF1801"/>
    <property type="match status" value="1"/>
</dbReference>
<gene>
    <name evidence="2" type="ORF">GSY63_16050</name>
</gene>
<dbReference type="InterPro" id="IPR014922">
    <property type="entry name" value="YdhG-like"/>
</dbReference>
<dbReference type="EMBL" id="WWEO01000043">
    <property type="protein sequence ID" value="NCD70878.1"/>
    <property type="molecule type" value="Genomic_DNA"/>
</dbReference>
<dbReference type="RefSeq" id="WP_166586825.1">
    <property type="nucleotide sequence ID" value="NZ_WWEO01000043.1"/>
</dbReference>
<sequence length="201" mass="23176">MAILDPRVDAYIAKVPAYAKPVLEHFRDLVHQADPDIKETIKWGHVHFDLKSPICYMAAFKAHCRMGFWHSGMLPDPEGWFKGGEEEGRLYKITGLADMPPDEIILWYLKNAIDNNKQGIKPSKAKAQPKAKVELSMPDDFDELLNGHAAARDNYENFSPSKRREYLEWFADAKTDATRLKRLNTAIEWIAEGKSRNWKYQ</sequence>
<dbReference type="SUPFAM" id="SSF159888">
    <property type="entry name" value="YdhG-like"/>
    <property type="match status" value="1"/>
</dbReference>
<reference evidence="2" key="1">
    <citation type="submission" date="2020-01" db="EMBL/GenBank/DDBJ databases">
        <authorList>
            <person name="Seo Y.L."/>
        </authorList>
    </citation>
    <scope>NUCLEOTIDE SEQUENCE</scope>
    <source>
        <strain evidence="2">R11</strain>
    </source>
</reference>
<feature type="domain" description="YdhG-like" evidence="1">
    <location>
        <begin position="20"/>
        <end position="112"/>
    </location>
</feature>
<reference evidence="2" key="2">
    <citation type="submission" date="2020-10" db="EMBL/GenBank/DDBJ databases">
        <title>Mucilaginibacter sp. nov., isolated from soil.</title>
        <authorList>
            <person name="Jeon C.O."/>
        </authorList>
    </citation>
    <scope>NUCLEOTIDE SEQUENCE</scope>
    <source>
        <strain evidence="2">R11</strain>
    </source>
</reference>
<proteinExistence type="predicted"/>
<evidence type="ECO:0000313" key="3">
    <source>
        <dbReference type="Proteomes" id="UP000638732"/>
    </source>
</evidence>
<dbReference type="Gene3D" id="3.90.1150.200">
    <property type="match status" value="1"/>
</dbReference>
<protein>
    <recommendedName>
        <fullName evidence="1">YdhG-like domain-containing protein</fullName>
    </recommendedName>
</protein>
<dbReference type="AlphaFoldDB" id="A0A965ZGY8"/>